<keyword evidence="7 10" id="KW-0822">Tryptophan biosynthesis</keyword>
<comment type="caution">
    <text evidence="12">The sequence shown here is derived from an EMBL/GenBank/DDBJ whole genome shotgun (WGS) entry which is preliminary data.</text>
</comment>
<comment type="similarity">
    <text evidence="3 10">Belongs to the TrpF family.</text>
</comment>
<dbReference type="EMBL" id="JMIU01000001">
    <property type="protein sequence ID" value="KDN95504.1"/>
    <property type="molecule type" value="Genomic_DNA"/>
</dbReference>
<keyword evidence="13" id="KW-1185">Reference proteome</keyword>
<sequence length="212" mass="23297">MRTRVKICGITNSEDAKSSVAKGADAIGLVFYRKSPRYVTLEQAKHIVEVVPAFVTVTALFVDPTIDEVKEVISETKVDLLQFHGEESEAFCSGFSRPYIKAVRMKYDSNLSALVKEYASAKGILLDTYVKGVPGGTGEAFNWDWVSKEKQNGLNMPVILAGGLHAENVERAIDVVAPWAVDVSGGVELMPGKKSETKIEQFMKAVNEKVRR</sequence>
<dbReference type="InterPro" id="IPR011060">
    <property type="entry name" value="RibuloseP-bd_barrel"/>
</dbReference>
<name>A0A066ZT88_HYDMR</name>
<dbReference type="Gene3D" id="3.20.20.70">
    <property type="entry name" value="Aldolase class I"/>
    <property type="match status" value="1"/>
</dbReference>
<dbReference type="InterPro" id="IPR013785">
    <property type="entry name" value="Aldolase_TIM"/>
</dbReference>
<evidence type="ECO:0000256" key="2">
    <source>
        <dbReference type="ARBA" id="ARBA00004664"/>
    </source>
</evidence>
<dbReference type="UniPathway" id="UPA00035">
    <property type="reaction ID" value="UER00042"/>
</dbReference>
<evidence type="ECO:0000256" key="1">
    <source>
        <dbReference type="ARBA" id="ARBA00001164"/>
    </source>
</evidence>
<dbReference type="Pfam" id="PF00697">
    <property type="entry name" value="PRAI"/>
    <property type="match status" value="1"/>
</dbReference>
<evidence type="ECO:0000256" key="7">
    <source>
        <dbReference type="ARBA" id="ARBA00022822"/>
    </source>
</evidence>
<protein>
    <recommendedName>
        <fullName evidence="5 10">N-(5'-phosphoribosyl)anthranilate isomerase</fullName>
        <shortName evidence="10">PRAI</shortName>
        <ecNumber evidence="4 10">5.3.1.24</ecNumber>
    </recommendedName>
</protein>
<feature type="domain" description="N-(5'phosphoribosyl) anthranilate isomerase (PRAI)" evidence="11">
    <location>
        <begin position="5"/>
        <end position="204"/>
    </location>
</feature>
<organism evidence="12 13">
    <name type="scientific">Hydrogenovibrio marinus</name>
    <dbReference type="NCBI Taxonomy" id="28885"/>
    <lineage>
        <taxon>Bacteria</taxon>
        <taxon>Pseudomonadati</taxon>
        <taxon>Pseudomonadota</taxon>
        <taxon>Gammaproteobacteria</taxon>
        <taxon>Thiotrichales</taxon>
        <taxon>Piscirickettsiaceae</taxon>
        <taxon>Hydrogenovibrio</taxon>
    </lineage>
</organism>
<dbReference type="AlphaFoldDB" id="A0A066ZT88"/>
<dbReference type="GO" id="GO:0004640">
    <property type="term" value="F:phosphoribosylanthranilate isomerase activity"/>
    <property type="evidence" value="ECO:0007669"/>
    <property type="project" value="UniProtKB-UniRule"/>
</dbReference>
<dbReference type="PANTHER" id="PTHR42894">
    <property type="entry name" value="N-(5'-PHOSPHORIBOSYL)ANTHRANILATE ISOMERASE"/>
    <property type="match status" value="1"/>
</dbReference>
<dbReference type="SUPFAM" id="SSF51366">
    <property type="entry name" value="Ribulose-phoshate binding barrel"/>
    <property type="match status" value="1"/>
</dbReference>
<dbReference type="InterPro" id="IPR001240">
    <property type="entry name" value="PRAI_dom"/>
</dbReference>
<evidence type="ECO:0000256" key="10">
    <source>
        <dbReference type="HAMAP-Rule" id="MF_00135"/>
    </source>
</evidence>
<dbReference type="PANTHER" id="PTHR42894:SF1">
    <property type="entry name" value="N-(5'-PHOSPHORIBOSYL)ANTHRANILATE ISOMERASE"/>
    <property type="match status" value="1"/>
</dbReference>
<evidence type="ECO:0000256" key="5">
    <source>
        <dbReference type="ARBA" id="ARBA00022272"/>
    </source>
</evidence>
<evidence type="ECO:0000313" key="12">
    <source>
        <dbReference type="EMBL" id="KDN95504.1"/>
    </source>
</evidence>
<keyword evidence="8 10" id="KW-0057">Aromatic amino acid biosynthesis</keyword>
<accession>A0A066ZT88</accession>
<dbReference type="GO" id="GO:0000162">
    <property type="term" value="P:L-tryptophan biosynthetic process"/>
    <property type="evidence" value="ECO:0007669"/>
    <property type="project" value="UniProtKB-UniRule"/>
</dbReference>
<comment type="pathway">
    <text evidence="2 10">Amino-acid biosynthesis; L-tryptophan biosynthesis; L-tryptophan from chorismate: step 3/5.</text>
</comment>
<gene>
    <name evidence="10" type="primary">trpF</name>
    <name evidence="12" type="ORF">EI16_04170</name>
</gene>
<dbReference type="CDD" id="cd00405">
    <property type="entry name" value="PRAI"/>
    <property type="match status" value="1"/>
</dbReference>
<dbReference type="STRING" id="28885.EI16_04170"/>
<evidence type="ECO:0000256" key="4">
    <source>
        <dbReference type="ARBA" id="ARBA00012572"/>
    </source>
</evidence>
<dbReference type="FunFam" id="3.20.20.70:FF:000075">
    <property type="entry name" value="Tryptophan biosynthesis protein TRP1"/>
    <property type="match status" value="1"/>
</dbReference>
<reference evidence="12 13" key="1">
    <citation type="submission" date="2014-04" db="EMBL/GenBank/DDBJ databases">
        <title>Draft genome sequence of Hydrogenovibrio marinus MH-110, a model organism for aerobic H2 metabolism.</title>
        <authorList>
            <person name="Cha H.J."/>
            <person name="Jo B.H."/>
            <person name="Hwang B.H."/>
        </authorList>
    </citation>
    <scope>NUCLEOTIDE SEQUENCE [LARGE SCALE GENOMIC DNA]</scope>
    <source>
        <strain evidence="12 13">MH-110</strain>
    </source>
</reference>
<dbReference type="Proteomes" id="UP000027341">
    <property type="component" value="Unassembled WGS sequence"/>
</dbReference>
<evidence type="ECO:0000256" key="9">
    <source>
        <dbReference type="ARBA" id="ARBA00023235"/>
    </source>
</evidence>
<evidence type="ECO:0000256" key="3">
    <source>
        <dbReference type="ARBA" id="ARBA00007571"/>
    </source>
</evidence>
<evidence type="ECO:0000256" key="6">
    <source>
        <dbReference type="ARBA" id="ARBA00022605"/>
    </source>
</evidence>
<dbReference type="EC" id="5.3.1.24" evidence="4 10"/>
<dbReference type="NCBIfam" id="NF002298">
    <property type="entry name" value="PRK01222.1-4"/>
    <property type="match status" value="1"/>
</dbReference>
<proteinExistence type="inferred from homology"/>
<evidence type="ECO:0000259" key="11">
    <source>
        <dbReference type="Pfam" id="PF00697"/>
    </source>
</evidence>
<dbReference type="InterPro" id="IPR044643">
    <property type="entry name" value="TrpF_fam"/>
</dbReference>
<evidence type="ECO:0000256" key="8">
    <source>
        <dbReference type="ARBA" id="ARBA00023141"/>
    </source>
</evidence>
<dbReference type="HAMAP" id="MF_00135">
    <property type="entry name" value="PRAI"/>
    <property type="match status" value="1"/>
</dbReference>
<keyword evidence="9 10" id="KW-0413">Isomerase</keyword>
<evidence type="ECO:0000313" key="13">
    <source>
        <dbReference type="Proteomes" id="UP000027341"/>
    </source>
</evidence>
<keyword evidence="6 10" id="KW-0028">Amino-acid biosynthesis</keyword>
<comment type="catalytic activity">
    <reaction evidence="1 10">
        <text>N-(5-phospho-beta-D-ribosyl)anthranilate = 1-(2-carboxyphenylamino)-1-deoxy-D-ribulose 5-phosphate</text>
        <dbReference type="Rhea" id="RHEA:21540"/>
        <dbReference type="ChEBI" id="CHEBI:18277"/>
        <dbReference type="ChEBI" id="CHEBI:58613"/>
        <dbReference type="EC" id="5.3.1.24"/>
    </reaction>
</comment>